<comment type="caution">
    <text evidence="2">The sequence shown here is derived from an EMBL/GenBank/DDBJ whole genome shotgun (WGS) entry which is preliminary data.</text>
</comment>
<evidence type="ECO:0000256" key="1">
    <source>
        <dbReference type="SAM" id="Phobius"/>
    </source>
</evidence>
<sequence>MIIESAAAYSLILLLDAITIVVPLSAVLGSPMHEAGNYIEQIIIVVAKQGMAPTILVARIATNDNHTVTSSTITHISGLKFVSQQGSGPGRNGNTTGGGVSVTIQADDAELTPVIEVKREASTGATSGNNQV</sequence>
<keyword evidence="1" id="KW-0812">Transmembrane</keyword>
<evidence type="ECO:0000313" key="3">
    <source>
        <dbReference type="Proteomes" id="UP000283269"/>
    </source>
</evidence>
<organism evidence="2 3">
    <name type="scientific">Psilocybe cyanescens</name>
    <dbReference type="NCBI Taxonomy" id="93625"/>
    <lineage>
        <taxon>Eukaryota</taxon>
        <taxon>Fungi</taxon>
        <taxon>Dikarya</taxon>
        <taxon>Basidiomycota</taxon>
        <taxon>Agaricomycotina</taxon>
        <taxon>Agaricomycetes</taxon>
        <taxon>Agaricomycetidae</taxon>
        <taxon>Agaricales</taxon>
        <taxon>Agaricineae</taxon>
        <taxon>Strophariaceae</taxon>
        <taxon>Psilocybe</taxon>
    </lineage>
</organism>
<dbReference type="Proteomes" id="UP000283269">
    <property type="component" value="Unassembled WGS sequence"/>
</dbReference>
<proteinExistence type="predicted"/>
<reference evidence="2 3" key="1">
    <citation type="journal article" date="2018" name="Evol. Lett.">
        <title>Horizontal gene cluster transfer increased hallucinogenic mushroom diversity.</title>
        <authorList>
            <person name="Reynolds H.T."/>
            <person name="Vijayakumar V."/>
            <person name="Gluck-Thaler E."/>
            <person name="Korotkin H.B."/>
            <person name="Matheny P.B."/>
            <person name="Slot J.C."/>
        </authorList>
    </citation>
    <scope>NUCLEOTIDE SEQUENCE [LARGE SCALE GENOMIC DNA]</scope>
    <source>
        <strain evidence="2 3">2631</strain>
    </source>
</reference>
<keyword evidence="1" id="KW-0472">Membrane</keyword>
<dbReference type="AlphaFoldDB" id="A0A409XGN2"/>
<keyword evidence="1" id="KW-1133">Transmembrane helix</keyword>
<gene>
    <name evidence="2" type="ORF">CVT25_009453</name>
</gene>
<feature type="transmembrane region" description="Helical" evidence="1">
    <location>
        <begin position="6"/>
        <end position="28"/>
    </location>
</feature>
<dbReference type="EMBL" id="NHYD01001784">
    <property type="protein sequence ID" value="PPQ89913.1"/>
    <property type="molecule type" value="Genomic_DNA"/>
</dbReference>
<dbReference type="InParanoid" id="A0A409XGN2"/>
<accession>A0A409XGN2</accession>
<protein>
    <submittedName>
        <fullName evidence="2">Uncharacterized protein</fullName>
    </submittedName>
</protein>
<evidence type="ECO:0000313" key="2">
    <source>
        <dbReference type="EMBL" id="PPQ89913.1"/>
    </source>
</evidence>
<keyword evidence="3" id="KW-1185">Reference proteome</keyword>
<name>A0A409XGN2_PSICY</name>
<dbReference type="OrthoDB" id="2878498at2759"/>